<dbReference type="eggNOG" id="ENOG502SWGI">
    <property type="taxonomic scope" value="Eukaryota"/>
</dbReference>
<name>G3NV07_GASAC</name>
<organism evidence="2">
    <name type="scientific">Gasterosteus aculeatus</name>
    <name type="common">Three-spined stickleback</name>
    <dbReference type="NCBI Taxonomy" id="69293"/>
    <lineage>
        <taxon>Eukaryota</taxon>
        <taxon>Metazoa</taxon>
        <taxon>Chordata</taxon>
        <taxon>Craniata</taxon>
        <taxon>Vertebrata</taxon>
        <taxon>Euteleostomi</taxon>
        <taxon>Actinopterygii</taxon>
        <taxon>Neopterygii</taxon>
        <taxon>Teleostei</taxon>
        <taxon>Neoteleostei</taxon>
        <taxon>Acanthomorphata</taxon>
        <taxon>Eupercaria</taxon>
        <taxon>Perciformes</taxon>
        <taxon>Cottioidei</taxon>
        <taxon>Gasterosteales</taxon>
        <taxon>Gasterosteidae</taxon>
        <taxon>Gasterosteus</taxon>
    </lineage>
</organism>
<protein>
    <submittedName>
        <fullName evidence="2">Uncharacterized protein</fullName>
    </submittedName>
</protein>
<dbReference type="AlphaFoldDB" id="G3NV07"/>
<evidence type="ECO:0000256" key="1">
    <source>
        <dbReference type="SAM" id="MobiDB-lite"/>
    </source>
</evidence>
<reference evidence="2" key="1">
    <citation type="submission" date="2006-01" db="EMBL/GenBank/DDBJ databases">
        <authorList>
            <person name="Lindblad-Toh K."/>
            <person name="Mauceli E."/>
            <person name="Grabherr M."/>
            <person name="Chang J.L."/>
            <person name="Lander E.S."/>
        </authorList>
    </citation>
    <scope>NUCLEOTIDE SEQUENCE [LARGE SCALE GENOMIC DNA]</scope>
</reference>
<sequence>TSLHQDSQQHVKVKRGGPPGDRSFAVGTGAHLRNVQRVEGQQCAFGAGHLSQTGPAGGVGGHTSCSISHCCSSGGDQFIKTPPGWFYWVWTREDFTHLGAMHTLLFSIETTVPYQQTLNTNRQVTGSMKKCLFFKFLNVYNAGIYIISR</sequence>
<dbReference type="Ensembl" id="ENSGACT00000009196.1">
    <property type="protein sequence ID" value="ENSGACP00000009176.1"/>
    <property type="gene ID" value="ENSGACG00000006922.1"/>
</dbReference>
<feature type="compositionally biased region" description="Polar residues" evidence="1">
    <location>
        <begin position="1"/>
        <end position="10"/>
    </location>
</feature>
<evidence type="ECO:0000313" key="2">
    <source>
        <dbReference type="Ensembl" id="ENSGACP00000009176.1"/>
    </source>
</evidence>
<accession>G3NV07</accession>
<dbReference type="InParanoid" id="G3NV07"/>
<feature type="region of interest" description="Disordered" evidence="1">
    <location>
        <begin position="1"/>
        <end position="22"/>
    </location>
</feature>
<proteinExistence type="predicted"/>
<dbReference type="Bgee" id="ENSGACG00000006922">
    <property type="expression patterns" value="Expressed in head kidney and 13 other cell types or tissues"/>
</dbReference>
<reference evidence="2" key="2">
    <citation type="submission" date="2024-04" db="UniProtKB">
        <authorList>
            <consortium name="Ensembl"/>
        </authorList>
    </citation>
    <scope>IDENTIFICATION</scope>
</reference>